<dbReference type="EMBL" id="SZQL01000004">
    <property type="protein sequence ID" value="TKK69832.1"/>
    <property type="molecule type" value="Genomic_DNA"/>
</dbReference>
<keyword evidence="2" id="KW-0472">Membrane</keyword>
<organism evidence="4 5">
    <name type="scientific">Ilyomonas limi</name>
    <dbReference type="NCBI Taxonomy" id="2575867"/>
    <lineage>
        <taxon>Bacteria</taxon>
        <taxon>Pseudomonadati</taxon>
        <taxon>Bacteroidota</taxon>
        <taxon>Chitinophagia</taxon>
        <taxon>Chitinophagales</taxon>
        <taxon>Chitinophagaceae</taxon>
        <taxon>Ilyomonas</taxon>
    </lineage>
</organism>
<dbReference type="AlphaFoldDB" id="A0A4U3L4G9"/>
<proteinExistence type="predicted"/>
<evidence type="ECO:0000313" key="4">
    <source>
        <dbReference type="EMBL" id="TKK69832.1"/>
    </source>
</evidence>
<keyword evidence="2" id="KW-0812">Transmembrane</keyword>
<name>A0A4U3L4G9_9BACT</name>
<accession>A0A4U3L4G9</accession>
<feature type="transmembrane region" description="Helical" evidence="2">
    <location>
        <begin position="327"/>
        <end position="344"/>
    </location>
</feature>
<feature type="signal peptide" evidence="3">
    <location>
        <begin position="1"/>
        <end position="23"/>
    </location>
</feature>
<keyword evidence="5" id="KW-1185">Reference proteome</keyword>
<evidence type="ECO:0000256" key="2">
    <source>
        <dbReference type="SAM" id="Phobius"/>
    </source>
</evidence>
<feature type="compositionally biased region" description="Polar residues" evidence="1">
    <location>
        <begin position="356"/>
        <end position="378"/>
    </location>
</feature>
<evidence type="ECO:0000313" key="5">
    <source>
        <dbReference type="Proteomes" id="UP000305848"/>
    </source>
</evidence>
<gene>
    <name evidence="4" type="ORF">FC093_07075</name>
</gene>
<keyword evidence="2" id="KW-1133">Transmembrane helix</keyword>
<reference evidence="4 5" key="1">
    <citation type="submission" date="2019-05" db="EMBL/GenBank/DDBJ databases">
        <title>Panacibacter sp. strain 17mud1-8 Genome sequencing and assembly.</title>
        <authorList>
            <person name="Chhetri G."/>
        </authorList>
    </citation>
    <scope>NUCLEOTIDE SEQUENCE [LARGE SCALE GENOMIC DNA]</scope>
    <source>
        <strain evidence="4 5">17mud1-8</strain>
    </source>
</reference>
<dbReference type="PANTHER" id="PTHR40940:SF2">
    <property type="entry name" value="BATD"/>
    <property type="match status" value="1"/>
</dbReference>
<sequence length="515" mass="57284">MMQCLKKSLLLCIMLCAVLYNRAQLPSLIGDDTDQDDYLQNTILKPGEDPQDKIRSQIFIKTTISKKACFVGEPVLVVYQLYTALYCQPKVVKQPSFNGCSVVEMTTDEPEYLDKENGKMYRVLLIRKVQLTPLQEGELLIPPAVINNEVGFTSTENPYRMQNYSAAVSSRSDSIHVKPLPADKPADYSGIAGDKFTIAAKVDSTTVPKGENDLLQITIAGEGNIEAIGLPVIRWPKGIEHFESNDSQHVNKMNFPVRGNKTFAIPFIGTQQGAKIIPEVKFTFFNTTSQQFETISTQPITINVVNALPAKRFDEHIITNDVSNKKYLWFVPGIALVVISVWLISNKRKEIREQGTGEQSTTKQGGTRSQVESVQETRIQGAGVQDASVRDASLQDIRKQETDTQATAGQDSGVPEKPDFKLLLQVLSETEDNYLFFTNAKTLLTAVLQHTLAATEQEEKSVLLLLENKDAKLAEEAKHIYAACNQYLYSPVIDDNARASLIEQLDTVISQLETT</sequence>
<dbReference type="OrthoDB" id="2079210at2"/>
<protein>
    <submittedName>
        <fullName evidence="4">Protein BatD</fullName>
    </submittedName>
</protein>
<feature type="chain" id="PRO_5020287729" evidence="3">
    <location>
        <begin position="24"/>
        <end position="515"/>
    </location>
</feature>
<evidence type="ECO:0000256" key="3">
    <source>
        <dbReference type="SAM" id="SignalP"/>
    </source>
</evidence>
<dbReference type="Proteomes" id="UP000305848">
    <property type="component" value="Unassembled WGS sequence"/>
</dbReference>
<dbReference type="Pfam" id="PF13584">
    <property type="entry name" value="BatD"/>
    <property type="match status" value="1"/>
</dbReference>
<evidence type="ECO:0000256" key="1">
    <source>
        <dbReference type="SAM" id="MobiDB-lite"/>
    </source>
</evidence>
<comment type="caution">
    <text evidence="4">The sequence shown here is derived from an EMBL/GenBank/DDBJ whole genome shotgun (WGS) entry which is preliminary data.</text>
</comment>
<dbReference type="PANTHER" id="PTHR40940">
    <property type="entry name" value="PROTEIN BATD-RELATED"/>
    <property type="match status" value="1"/>
</dbReference>
<feature type="region of interest" description="Disordered" evidence="1">
    <location>
        <begin position="352"/>
        <end position="389"/>
    </location>
</feature>
<keyword evidence="3" id="KW-0732">Signal</keyword>
<dbReference type="InterPro" id="IPR025738">
    <property type="entry name" value="BatD"/>
</dbReference>